<organism evidence="1 2">
    <name type="scientific">Galliscardovia ingluviei</name>
    <dbReference type="NCBI Taxonomy" id="1769422"/>
    <lineage>
        <taxon>Bacteria</taxon>
        <taxon>Bacillati</taxon>
        <taxon>Actinomycetota</taxon>
        <taxon>Actinomycetes</taxon>
        <taxon>Bifidobacteriales</taxon>
        <taxon>Bifidobacteriaceae</taxon>
        <taxon>Galliscardovia</taxon>
    </lineage>
</organism>
<gene>
    <name evidence="1" type="ORF">GCM10007377_15490</name>
</gene>
<dbReference type="EMBL" id="BMDH01000006">
    <property type="protein sequence ID" value="GGI15356.1"/>
    <property type="molecule type" value="Genomic_DNA"/>
</dbReference>
<dbReference type="AlphaFoldDB" id="A0A8J3ARM7"/>
<reference evidence="1" key="1">
    <citation type="journal article" date="2014" name="Int. J. Syst. Evol. Microbiol.">
        <title>Complete genome sequence of Corynebacterium casei LMG S-19264T (=DSM 44701T), isolated from a smear-ripened cheese.</title>
        <authorList>
            <consortium name="US DOE Joint Genome Institute (JGI-PGF)"/>
            <person name="Walter F."/>
            <person name="Albersmeier A."/>
            <person name="Kalinowski J."/>
            <person name="Ruckert C."/>
        </authorList>
    </citation>
    <scope>NUCLEOTIDE SEQUENCE</scope>
    <source>
        <strain evidence="1">CCM 8606</strain>
    </source>
</reference>
<reference evidence="1" key="2">
    <citation type="submission" date="2020-09" db="EMBL/GenBank/DDBJ databases">
        <authorList>
            <person name="Sun Q."/>
            <person name="Sedlacek I."/>
        </authorList>
    </citation>
    <scope>NUCLEOTIDE SEQUENCE</scope>
    <source>
        <strain evidence="1">CCM 8606</strain>
    </source>
</reference>
<sequence>MRNSITISNNYTFLYRDYMGVSSQGTHMHAIIHNPTSKHPYFLLEVEEGKLTPMKVENIIVESKQFPSLEEAIARMNLLGTFILHRKVSVCAD</sequence>
<comment type="caution">
    <text evidence="1">The sequence shown here is derived from an EMBL/GenBank/DDBJ whole genome shotgun (WGS) entry which is preliminary data.</text>
</comment>
<protein>
    <submittedName>
        <fullName evidence="1">Uncharacterized protein</fullName>
    </submittedName>
</protein>
<evidence type="ECO:0000313" key="1">
    <source>
        <dbReference type="EMBL" id="GGI15356.1"/>
    </source>
</evidence>
<accession>A0A8J3ARM7</accession>
<evidence type="ECO:0000313" key="2">
    <source>
        <dbReference type="Proteomes" id="UP000619536"/>
    </source>
</evidence>
<dbReference type="RefSeq" id="WP_188355718.1">
    <property type="nucleotide sequence ID" value="NZ_BMDH01000006.1"/>
</dbReference>
<keyword evidence="2" id="KW-1185">Reference proteome</keyword>
<name>A0A8J3ARM7_9BIFI</name>
<proteinExistence type="predicted"/>
<dbReference type="Proteomes" id="UP000619536">
    <property type="component" value="Unassembled WGS sequence"/>
</dbReference>